<keyword evidence="3 5" id="KW-0863">Zinc-finger</keyword>
<dbReference type="InterPro" id="IPR013087">
    <property type="entry name" value="Znf_C2H2_type"/>
</dbReference>
<feature type="region of interest" description="Disordered" evidence="6">
    <location>
        <begin position="346"/>
        <end position="386"/>
    </location>
</feature>
<evidence type="ECO:0000256" key="3">
    <source>
        <dbReference type="ARBA" id="ARBA00022771"/>
    </source>
</evidence>
<proteinExistence type="predicted"/>
<protein>
    <submittedName>
        <fullName evidence="9">Uncharacterized protein LOC113508980 isoform X1</fullName>
    </submittedName>
</protein>
<feature type="region of interest" description="Disordered" evidence="6">
    <location>
        <begin position="483"/>
        <end position="551"/>
    </location>
</feature>
<dbReference type="InterPro" id="IPR012934">
    <property type="entry name" value="Znf_AD"/>
</dbReference>
<feature type="domain" description="C2H2-type" evidence="7">
    <location>
        <begin position="394"/>
        <end position="422"/>
    </location>
</feature>
<feature type="compositionally biased region" description="Basic and acidic residues" evidence="6">
    <location>
        <begin position="359"/>
        <end position="371"/>
    </location>
</feature>
<keyword evidence="4" id="KW-0862">Zinc</keyword>
<dbReference type="SMART" id="SM00355">
    <property type="entry name" value="ZnF_C2H2"/>
    <property type="match status" value="4"/>
</dbReference>
<dbReference type="PANTHER" id="PTHR24379:SF121">
    <property type="entry name" value="C2H2-TYPE DOMAIN-CONTAINING PROTEIN"/>
    <property type="match status" value="1"/>
</dbReference>
<dbReference type="KEGG" id="tnl:113508980"/>
<feature type="region of interest" description="Disordered" evidence="6">
    <location>
        <begin position="119"/>
        <end position="154"/>
    </location>
</feature>
<name>A0A7E5X457_TRINI</name>
<reference evidence="9" key="1">
    <citation type="submission" date="2025-08" db="UniProtKB">
        <authorList>
            <consortium name="RefSeq"/>
        </authorList>
    </citation>
    <scope>IDENTIFICATION</scope>
</reference>
<keyword evidence="1" id="KW-0479">Metal-binding</keyword>
<evidence type="ECO:0000256" key="2">
    <source>
        <dbReference type="ARBA" id="ARBA00022737"/>
    </source>
</evidence>
<feature type="domain" description="C2H2-type" evidence="7">
    <location>
        <begin position="321"/>
        <end position="349"/>
    </location>
</feature>
<evidence type="ECO:0000256" key="5">
    <source>
        <dbReference type="PROSITE-ProRule" id="PRU00042"/>
    </source>
</evidence>
<accession>A0A7E5X457</accession>
<organism evidence="8 9">
    <name type="scientific">Trichoplusia ni</name>
    <name type="common">Cabbage looper</name>
    <dbReference type="NCBI Taxonomy" id="7111"/>
    <lineage>
        <taxon>Eukaryota</taxon>
        <taxon>Metazoa</taxon>
        <taxon>Ecdysozoa</taxon>
        <taxon>Arthropoda</taxon>
        <taxon>Hexapoda</taxon>
        <taxon>Insecta</taxon>
        <taxon>Pterygota</taxon>
        <taxon>Neoptera</taxon>
        <taxon>Endopterygota</taxon>
        <taxon>Lepidoptera</taxon>
        <taxon>Glossata</taxon>
        <taxon>Ditrysia</taxon>
        <taxon>Noctuoidea</taxon>
        <taxon>Noctuidae</taxon>
        <taxon>Plusiinae</taxon>
        <taxon>Trichoplusia</taxon>
    </lineage>
</organism>
<evidence type="ECO:0000256" key="6">
    <source>
        <dbReference type="SAM" id="MobiDB-lite"/>
    </source>
</evidence>
<dbReference type="SMART" id="SM00868">
    <property type="entry name" value="zf-AD"/>
    <property type="match status" value="1"/>
</dbReference>
<dbReference type="GeneID" id="113508980"/>
<dbReference type="Proteomes" id="UP000322000">
    <property type="component" value="Chromosome 3"/>
</dbReference>
<dbReference type="Gene3D" id="3.30.160.60">
    <property type="entry name" value="Classic Zinc Finger"/>
    <property type="match status" value="1"/>
</dbReference>
<keyword evidence="2" id="KW-0677">Repeat</keyword>
<evidence type="ECO:0000313" key="8">
    <source>
        <dbReference type="Proteomes" id="UP000322000"/>
    </source>
</evidence>
<evidence type="ECO:0000256" key="4">
    <source>
        <dbReference type="ARBA" id="ARBA00022833"/>
    </source>
</evidence>
<dbReference type="AlphaFoldDB" id="A0A7E5X457"/>
<evidence type="ECO:0000259" key="7">
    <source>
        <dbReference type="PROSITE" id="PS50157"/>
    </source>
</evidence>
<dbReference type="InParanoid" id="A0A7E5X457"/>
<feature type="domain" description="C2H2-type" evidence="7">
    <location>
        <begin position="265"/>
        <end position="293"/>
    </location>
</feature>
<evidence type="ECO:0000313" key="9">
    <source>
        <dbReference type="RefSeq" id="XP_026748005.1"/>
    </source>
</evidence>
<dbReference type="GO" id="GO:0005634">
    <property type="term" value="C:nucleus"/>
    <property type="evidence" value="ECO:0007669"/>
    <property type="project" value="InterPro"/>
</dbReference>
<keyword evidence="8" id="KW-1185">Reference proteome</keyword>
<feature type="compositionally biased region" description="Polar residues" evidence="6">
    <location>
        <begin position="516"/>
        <end position="530"/>
    </location>
</feature>
<dbReference type="PANTHER" id="PTHR24379">
    <property type="entry name" value="KRAB AND ZINC FINGER DOMAIN-CONTAINING"/>
    <property type="match status" value="1"/>
</dbReference>
<feature type="compositionally biased region" description="Polar residues" evidence="6">
    <location>
        <begin position="119"/>
        <end position="131"/>
    </location>
</feature>
<dbReference type="RefSeq" id="XP_026748005.1">
    <property type="nucleotide sequence ID" value="XM_026892204.1"/>
</dbReference>
<dbReference type="OrthoDB" id="8123506at2759"/>
<dbReference type="PROSITE" id="PS00028">
    <property type="entry name" value="ZINC_FINGER_C2H2_1"/>
    <property type="match status" value="3"/>
</dbReference>
<evidence type="ECO:0000256" key="1">
    <source>
        <dbReference type="ARBA" id="ARBA00022723"/>
    </source>
</evidence>
<gene>
    <name evidence="9" type="primary">LOC113508980</name>
</gene>
<dbReference type="GO" id="GO:0008270">
    <property type="term" value="F:zinc ion binding"/>
    <property type="evidence" value="ECO:0007669"/>
    <property type="project" value="UniProtKB-KW"/>
</dbReference>
<sequence>MSRFLLLNFEDFGLNQDITKTIQSHTLFCICCLERNVAFINIATCSHSDYLDNFTRPELKPINEVICHTCHNMLKKIKQFKVQVEQSFNLLTTQALDSEGADIRKPNFELCNVVNINIPSETPNPSETEASTPVPPDKTTTPVPEPTPTPPANEKQMKNIKEALKIIDNNTKNASVKLFTDSVKNLVEKEAAAITESVACFIKTEIPEPPVIVKIEGNTSVEEGAQETPVSPNILNIRTVMITEDELKEERATIAASDAYQKMPHRCDKCLIGFNYKENLEDHNNRKHMAKKGCVVCDICEQILYPAGGYAAHKYRHFSRFECAKCCKRYHCYESAVDHYKLAHTEQVERPTGRRRRPEYRLPRQDRDRSPHAPPTHTVVKRQNSGAGKKHLVYRCSICKQVLKNYENLQKHMQIKHFKNSGLECDLCGRKYTIAMSKNVVRECEHKITLKNKISVRRPGKTSTERSREFRQRKKVLRNAINKDLNIITKTPKTPAERSRDYRARKRQRPEENVETEVNQDNSQPSTSSLLIKRKKTSTERVREFRARKKT</sequence>
<dbReference type="PROSITE" id="PS50157">
    <property type="entry name" value="ZINC_FINGER_C2H2_2"/>
    <property type="match status" value="3"/>
</dbReference>